<name>A0ABS8W2P1_DATST</name>
<evidence type="ECO:0000256" key="1">
    <source>
        <dbReference type="SAM" id="MobiDB-lite"/>
    </source>
</evidence>
<evidence type="ECO:0000313" key="2">
    <source>
        <dbReference type="EMBL" id="MCE2055755.1"/>
    </source>
</evidence>
<dbReference type="Proteomes" id="UP000823775">
    <property type="component" value="Unassembled WGS sequence"/>
</dbReference>
<evidence type="ECO:0000313" key="3">
    <source>
        <dbReference type="Proteomes" id="UP000823775"/>
    </source>
</evidence>
<protein>
    <submittedName>
        <fullName evidence="2">Uncharacterized protein</fullName>
    </submittedName>
</protein>
<keyword evidence="3" id="KW-1185">Reference proteome</keyword>
<feature type="compositionally biased region" description="Basic and acidic residues" evidence="1">
    <location>
        <begin position="142"/>
        <end position="151"/>
    </location>
</feature>
<gene>
    <name evidence="2" type="ORF">HAX54_043347</name>
</gene>
<organism evidence="2 3">
    <name type="scientific">Datura stramonium</name>
    <name type="common">Jimsonweed</name>
    <name type="synonym">Common thornapple</name>
    <dbReference type="NCBI Taxonomy" id="4076"/>
    <lineage>
        <taxon>Eukaryota</taxon>
        <taxon>Viridiplantae</taxon>
        <taxon>Streptophyta</taxon>
        <taxon>Embryophyta</taxon>
        <taxon>Tracheophyta</taxon>
        <taxon>Spermatophyta</taxon>
        <taxon>Magnoliopsida</taxon>
        <taxon>eudicotyledons</taxon>
        <taxon>Gunneridae</taxon>
        <taxon>Pentapetalae</taxon>
        <taxon>asterids</taxon>
        <taxon>lamiids</taxon>
        <taxon>Solanales</taxon>
        <taxon>Solanaceae</taxon>
        <taxon>Solanoideae</taxon>
        <taxon>Datureae</taxon>
        <taxon>Datura</taxon>
    </lineage>
</organism>
<proteinExistence type="predicted"/>
<dbReference type="EMBL" id="JACEIK010006474">
    <property type="protein sequence ID" value="MCE2055755.1"/>
    <property type="molecule type" value="Genomic_DNA"/>
</dbReference>
<feature type="region of interest" description="Disordered" evidence="1">
    <location>
        <begin position="116"/>
        <end position="151"/>
    </location>
</feature>
<comment type="caution">
    <text evidence="2">The sequence shown here is derived from an EMBL/GenBank/DDBJ whole genome shotgun (WGS) entry which is preliminary data.</text>
</comment>
<reference evidence="2 3" key="1">
    <citation type="journal article" date="2021" name="BMC Genomics">
        <title>Datura genome reveals duplications of psychoactive alkaloid biosynthetic genes and high mutation rate following tissue culture.</title>
        <authorList>
            <person name="Rajewski A."/>
            <person name="Carter-House D."/>
            <person name="Stajich J."/>
            <person name="Litt A."/>
        </authorList>
    </citation>
    <scope>NUCLEOTIDE SEQUENCE [LARGE SCALE GENOMIC DNA]</scope>
    <source>
        <strain evidence="2">AR-01</strain>
    </source>
</reference>
<feature type="region of interest" description="Disordered" evidence="1">
    <location>
        <begin position="1"/>
        <end position="46"/>
    </location>
</feature>
<sequence>MIGQKQTLDEGGDGHKWLHPPAVPETSTVTPLLPHPPLLSNKDGSANLQPQKVVQPKEFYLQITIQVSMIGARGQTLAIVTRHKFVLITDRSISTLMTVNPISWVTPDGNTALFLGGQAPSAPSDAAPVDVPDSNSPKKPKLMGDSDSVIK</sequence>
<accession>A0ABS8W2P1</accession>
<feature type="compositionally biased region" description="Low complexity" evidence="1">
    <location>
        <begin position="119"/>
        <end position="134"/>
    </location>
</feature>